<feature type="chain" id="PRO_5045755858" description="Dockerin domain-containing protein" evidence="2">
    <location>
        <begin position="21"/>
        <end position="269"/>
    </location>
</feature>
<keyword evidence="5" id="KW-1185">Reference proteome</keyword>
<feature type="compositionally biased region" description="Low complexity" evidence="1">
    <location>
        <begin position="64"/>
        <end position="76"/>
    </location>
</feature>
<feature type="region of interest" description="Disordered" evidence="1">
    <location>
        <begin position="19"/>
        <end position="94"/>
    </location>
</feature>
<evidence type="ECO:0000259" key="3">
    <source>
        <dbReference type="PROSITE" id="PS51766"/>
    </source>
</evidence>
<organism evidence="4 5">
    <name type="scientific">Deinococcus roseus</name>
    <dbReference type="NCBI Taxonomy" id="392414"/>
    <lineage>
        <taxon>Bacteria</taxon>
        <taxon>Thermotogati</taxon>
        <taxon>Deinococcota</taxon>
        <taxon>Deinococci</taxon>
        <taxon>Deinococcales</taxon>
        <taxon>Deinococcaceae</taxon>
        <taxon>Deinococcus</taxon>
    </lineage>
</organism>
<dbReference type="PROSITE" id="PS00018">
    <property type="entry name" value="EF_HAND_1"/>
    <property type="match status" value="1"/>
</dbReference>
<evidence type="ECO:0000256" key="2">
    <source>
        <dbReference type="SAM" id="SignalP"/>
    </source>
</evidence>
<reference evidence="5" key="1">
    <citation type="journal article" date="2019" name="Int. J. Syst. Evol. Microbiol.">
        <title>The Global Catalogue of Microorganisms (GCM) 10K type strain sequencing project: providing services to taxonomists for standard genome sequencing and annotation.</title>
        <authorList>
            <consortium name="The Broad Institute Genomics Platform"/>
            <consortium name="The Broad Institute Genome Sequencing Center for Infectious Disease"/>
            <person name="Wu L."/>
            <person name="Ma J."/>
        </authorList>
    </citation>
    <scope>NUCLEOTIDE SEQUENCE [LARGE SCALE GENOMIC DNA]</scope>
    <source>
        <strain evidence="5">JCM 14370</strain>
    </source>
</reference>
<dbReference type="InterPro" id="IPR018247">
    <property type="entry name" value="EF_Hand_1_Ca_BS"/>
</dbReference>
<dbReference type="Proteomes" id="UP000632222">
    <property type="component" value="Unassembled WGS sequence"/>
</dbReference>
<dbReference type="RefSeq" id="WP_189002042.1">
    <property type="nucleotide sequence ID" value="NZ_BMOD01000004.1"/>
</dbReference>
<feature type="signal peptide" evidence="2">
    <location>
        <begin position="1"/>
        <end position="20"/>
    </location>
</feature>
<comment type="caution">
    <text evidence="4">The sequence shown here is derived from an EMBL/GenBank/DDBJ whole genome shotgun (WGS) entry which is preliminary data.</text>
</comment>
<dbReference type="CDD" id="cd14254">
    <property type="entry name" value="Dockerin_II"/>
    <property type="match status" value="1"/>
</dbReference>
<dbReference type="PROSITE" id="PS51766">
    <property type="entry name" value="DOCKERIN"/>
    <property type="match status" value="1"/>
</dbReference>
<keyword evidence="2" id="KW-0732">Signal</keyword>
<accession>A0ABQ2CXB4</accession>
<dbReference type="EMBL" id="BMOD01000004">
    <property type="protein sequence ID" value="GGJ30357.1"/>
    <property type="molecule type" value="Genomic_DNA"/>
</dbReference>
<dbReference type="PRINTS" id="PR01217">
    <property type="entry name" value="PRICHEXTENSN"/>
</dbReference>
<dbReference type="Pfam" id="PF00404">
    <property type="entry name" value="Dockerin_1"/>
    <property type="match status" value="1"/>
</dbReference>
<protein>
    <recommendedName>
        <fullName evidence="3">Dockerin domain-containing protein</fullName>
    </recommendedName>
</protein>
<sequence length="269" mass="29323">MKRPLAALLLSGLLLGAAWAQEPTDPNPQPNPGTGSPENPAPQPDPVTPDPATEAPKTEPNPETPATTPVTTPETEQPGKEQPETEKKIEPAPAAETTVPVIKIQVTVPEALRPMFTDALKVFSYERVPLQAEFTANADTQFLTETDIPFNPDAGSRTLTSGNKKFIWINTASALSQSLVWKVETARVLKLPDSILLPRDRILTEQDKQALKTQFASKGDLNGDDRVDLLDLIILAKNMGVENPPKGDLNQDGRVDDTDYNLFQQLYGK</sequence>
<dbReference type="SUPFAM" id="SSF63446">
    <property type="entry name" value="Type I dockerin domain"/>
    <property type="match status" value="1"/>
</dbReference>
<dbReference type="InterPro" id="IPR036439">
    <property type="entry name" value="Dockerin_dom_sf"/>
</dbReference>
<dbReference type="InterPro" id="IPR002105">
    <property type="entry name" value="Dockerin_1_rpt"/>
</dbReference>
<feature type="compositionally biased region" description="Basic and acidic residues" evidence="1">
    <location>
        <begin position="77"/>
        <end position="90"/>
    </location>
</feature>
<feature type="compositionally biased region" description="Pro residues" evidence="1">
    <location>
        <begin position="39"/>
        <end position="49"/>
    </location>
</feature>
<dbReference type="Gene3D" id="1.10.1330.10">
    <property type="entry name" value="Dockerin domain"/>
    <property type="match status" value="1"/>
</dbReference>
<name>A0ABQ2CXB4_9DEIO</name>
<dbReference type="InterPro" id="IPR016134">
    <property type="entry name" value="Dockerin_dom"/>
</dbReference>
<evidence type="ECO:0000313" key="5">
    <source>
        <dbReference type="Proteomes" id="UP000632222"/>
    </source>
</evidence>
<feature type="domain" description="Dockerin" evidence="3">
    <location>
        <begin position="214"/>
        <end position="269"/>
    </location>
</feature>
<evidence type="ECO:0000313" key="4">
    <source>
        <dbReference type="EMBL" id="GGJ30357.1"/>
    </source>
</evidence>
<proteinExistence type="predicted"/>
<gene>
    <name evidence="4" type="ORF">GCM10008938_15470</name>
</gene>
<evidence type="ECO:0000256" key="1">
    <source>
        <dbReference type="SAM" id="MobiDB-lite"/>
    </source>
</evidence>